<proteinExistence type="predicted"/>
<dbReference type="Proteomes" id="UP000029998">
    <property type="component" value="Unassembled WGS sequence"/>
</dbReference>
<dbReference type="OrthoDB" id="6026704at2"/>
<dbReference type="SUPFAM" id="SSF49503">
    <property type="entry name" value="Cupredoxins"/>
    <property type="match status" value="1"/>
</dbReference>
<gene>
    <name evidence="2" type="ORF">N800_10645</name>
</gene>
<dbReference type="InterPro" id="IPR008972">
    <property type="entry name" value="Cupredoxin"/>
</dbReference>
<accession>A0A0A0F3U0</accession>
<keyword evidence="3" id="KW-1185">Reference proteome</keyword>
<evidence type="ECO:0000256" key="1">
    <source>
        <dbReference type="SAM" id="MobiDB-lite"/>
    </source>
</evidence>
<feature type="compositionally biased region" description="Basic and acidic residues" evidence="1">
    <location>
        <begin position="39"/>
        <end position="68"/>
    </location>
</feature>
<feature type="region of interest" description="Disordered" evidence="1">
    <location>
        <begin position="36"/>
        <end position="68"/>
    </location>
</feature>
<protein>
    <submittedName>
        <fullName evidence="2">Uncharacterized protein</fullName>
    </submittedName>
</protein>
<evidence type="ECO:0000313" key="2">
    <source>
        <dbReference type="EMBL" id="KGM56067.1"/>
    </source>
</evidence>
<dbReference type="RefSeq" id="WP_036134143.1">
    <property type="nucleotide sequence ID" value="NZ_AVPU01000002.1"/>
</dbReference>
<dbReference type="Gene3D" id="2.60.40.420">
    <property type="entry name" value="Cupredoxins - blue copper proteins"/>
    <property type="match status" value="1"/>
</dbReference>
<comment type="caution">
    <text evidence="2">The sequence shown here is derived from an EMBL/GenBank/DDBJ whole genome shotgun (WGS) entry which is preliminary data.</text>
</comment>
<dbReference type="STRING" id="1385517.N800_10645"/>
<dbReference type="EMBL" id="AVPU01000002">
    <property type="protein sequence ID" value="KGM56067.1"/>
    <property type="molecule type" value="Genomic_DNA"/>
</dbReference>
<dbReference type="AlphaFoldDB" id="A0A0A0F3U0"/>
<evidence type="ECO:0000313" key="3">
    <source>
        <dbReference type="Proteomes" id="UP000029998"/>
    </source>
</evidence>
<sequence length="119" mass="13185">MAHEREEFVTIQYDGEGNPAAEPAELRVKAGTRVTWRNDPGHDHPFTLDFDLRVPEPGEPRRRLESRREAGVYQASIIATPGPAASAAPQAQAGPPEERYAYEVRVGDRVADPAIIIQR</sequence>
<organism evidence="2 3">
    <name type="scientific">Lysobacter daejeonensis GH1-9</name>
    <dbReference type="NCBI Taxonomy" id="1385517"/>
    <lineage>
        <taxon>Bacteria</taxon>
        <taxon>Pseudomonadati</taxon>
        <taxon>Pseudomonadota</taxon>
        <taxon>Gammaproteobacteria</taxon>
        <taxon>Lysobacterales</taxon>
        <taxon>Lysobacteraceae</taxon>
        <taxon>Aerolutibacter</taxon>
    </lineage>
</organism>
<name>A0A0A0F3U0_9GAMM</name>
<reference evidence="2 3" key="1">
    <citation type="submission" date="2013-08" db="EMBL/GenBank/DDBJ databases">
        <title>Genome sequencing of Lysobacter.</title>
        <authorList>
            <person name="Zhang S."/>
            <person name="Wang G."/>
        </authorList>
    </citation>
    <scope>NUCLEOTIDE SEQUENCE [LARGE SCALE GENOMIC DNA]</scope>
    <source>
        <strain evidence="2 3">GH1-9</strain>
    </source>
</reference>